<gene>
    <name evidence="1" type="ORF">MBHS_00699</name>
</gene>
<dbReference type="Proteomes" id="UP000236724">
    <property type="component" value="Unassembled WGS sequence"/>
</dbReference>
<proteinExistence type="predicted"/>
<name>A0A1H6F3X0_9GAMM</name>
<keyword evidence="2" id="KW-1185">Reference proteome</keyword>
<dbReference type="EMBL" id="FMSV02000127">
    <property type="protein sequence ID" value="SEH04847.1"/>
    <property type="molecule type" value="Genomic_DNA"/>
</dbReference>
<sequence length="91" mass="9917">MKVPSKEELWELAKSSPEKALLIARESIPTLEEIKNYKLPDIDWTGTFNTTIETTGNVLTSAKEGIGSAVGSTTEAAGGLWDSAKKWYGEE</sequence>
<evidence type="ECO:0000313" key="1">
    <source>
        <dbReference type="EMBL" id="SEH04847.1"/>
    </source>
</evidence>
<reference evidence="1 2" key="1">
    <citation type="submission" date="2016-10" db="EMBL/GenBank/DDBJ databases">
        <authorList>
            <person name="de Groot N.N."/>
        </authorList>
    </citation>
    <scope>NUCLEOTIDE SEQUENCE [LARGE SCALE GENOMIC DNA]</scope>
    <source>
        <strain evidence="1">MBHS1</strain>
    </source>
</reference>
<organism evidence="1 2">
    <name type="scientific">Candidatus Venteria ishoeyi</name>
    <dbReference type="NCBI Taxonomy" id="1899563"/>
    <lineage>
        <taxon>Bacteria</taxon>
        <taxon>Pseudomonadati</taxon>
        <taxon>Pseudomonadota</taxon>
        <taxon>Gammaproteobacteria</taxon>
        <taxon>Thiotrichales</taxon>
        <taxon>Thiotrichaceae</taxon>
        <taxon>Venteria</taxon>
    </lineage>
</organism>
<dbReference type="AlphaFoldDB" id="A0A1H6F3X0"/>
<accession>A0A1H6F3X0</accession>
<protein>
    <submittedName>
        <fullName evidence="1">Uncharacterized protein</fullName>
    </submittedName>
</protein>
<evidence type="ECO:0000313" key="2">
    <source>
        <dbReference type="Proteomes" id="UP000236724"/>
    </source>
</evidence>